<proteinExistence type="predicted"/>
<protein>
    <submittedName>
        <fullName evidence="1">Uncharacterized protein</fullName>
    </submittedName>
</protein>
<name>A0ABW8SPK7_9CLOT</name>
<sequence>MVRKLLTDKHKVFEEKGALNTKRGAKTDTVQKIIRDYLDSLMSRVINSVKASTESRYFGESSAALAMMGGIIIT</sequence>
<reference evidence="1 2" key="1">
    <citation type="submission" date="2024-11" db="EMBL/GenBank/DDBJ databases">
        <authorList>
            <person name="Heng Y.C."/>
            <person name="Lim A.C.H."/>
            <person name="Lee J.K.Y."/>
            <person name="Kittelmann S."/>
        </authorList>
    </citation>
    <scope>NUCLEOTIDE SEQUENCE [LARGE SCALE GENOMIC DNA]</scope>
    <source>
        <strain evidence="1 2">WILCCON 0269</strain>
    </source>
</reference>
<gene>
    <name evidence="1" type="ORF">ACJDU8_20095</name>
</gene>
<comment type="caution">
    <text evidence="1">The sequence shown here is derived from an EMBL/GenBank/DDBJ whole genome shotgun (WGS) entry which is preliminary data.</text>
</comment>
<keyword evidence="2" id="KW-1185">Reference proteome</keyword>
<evidence type="ECO:0000313" key="2">
    <source>
        <dbReference type="Proteomes" id="UP001623660"/>
    </source>
</evidence>
<organism evidence="1 2">
    <name type="scientific">Candidatus Clostridium eludens</name>
    <dbReference type="NCBI Taxonomy" id="3381663"/>
    <lineage>
        <taxon>Bacteria</taxon>
        <taxon>Bacillati</taxon>
        <taxon>Bacillota</taxon>
        <taxon>Clostridia</taxon>
        <taxon>Eubacteriales</taxon>
        <taxon>Clostridiaceae</taxon>
        <taxon>Clostridium</taxon>
    </lineage>
</organism>
<accession>A0ABW8SPK7</accession>
<dbReference type="Proteomes" id="UP001623660">
    <property type="component" value="Unassembled WGS sequence"/>
</dbReference>
<evidence type="ECO:0000313" key="1">
    <source>
        <dbReference type="EMBL" id="MFL0197849.1"/>
    </source>
</evidence>
<dbReference type="RefSeq" id="WP_406793954.1">
    <property type="nucleotide sequence ID" value="NZ_JBJHZX010000039.1"/>
</dbReference>
<dbReference type="EMBL" id="JBJHZX010000039">
    <property type="protein sequence ID" value="MFL0197849.1"/>
    <property type="molecule type" value="Genomic_DNA"/>
</dbReference>